<evidence type="ECO:0000256" key="16">
    <source>
        <dbReference type="PIRSR" id="PIRSR000386-1"/>
    </source>
</evidence>
<dbReference type="Gene3D" id="1.10.1270.20">
    <property type="entry name" value="tRNA(m1g37)methyltransferase, domain 2"/>
    <property type="match status" value="1"/>
</dbReference>
<evidence type="ECO:0000259" key="18">
    <source>
        <dbReference type="Pfam" id="PF01746"/>
    </source>
</evidence>
<evidence type="ECO:0000256" key="8">
    <source>
        <dbReference type="ARBA" id="ARBA00022603"/>
    </source>
</evidence>
<feature type="binding site" evidence="15 16">
    <location>
        <begin position="130"/>
        <end position="135"/>
    </location>
    <ligand>
        <name>S-adenosyl-L-methionine</name>
        <dbReference type="ChEBI" id="CHEBI:59789"/>
    </ligand>
</feature>
<evidence type="ECO:0000256" key="17">
    <source>
        <dbReference type="RuleBase" id="RU003464"/>
    </source>
</evidence>
<dbReference type="EC" id="2.1.1.228" evidence="5 15"/>
<dbReference type="FunFam" id="1.10.1270.20:FF:000001">
    <property type="entry name" value="tRNA (guanine-N(1)-)-methyltransferase"/>
    <property type="match status" value="1"/>
</dbReference>
<dbReference type="InterPro" id="IPR023148">
    <property type="entry name" value="tRNA_m1G_MeTrfase_C_sf"/>
</dbReference>
<evidence type="ECO:0000256" key="7">
    <source>
        <dbReference type="ARBA" id="ARBA00022490"/>
    </source>
</evidence>
<dbReference type="FunFam" id="3.40.1280.10:FF:000001">
    <property type="entry name" value="tRNA (guanine-N(1)-)-methyltransferase"/>
    <property type="match status" value="1"/>
</dbReference>
<dbReference type="InterPro" id="IPR029026">
    <property type="entry name" value="tRNA_m1G_MTases_N"/>
</dbReference>
<evidence type="ECO:0000313" key="19">
    <source>
        <dbReference type="EMBL" id="MBA4724165.1"/>
    </source>
</evidence>
<evidence type="ECO:0000256" key="2">
    <source>
        <dbReference type="ARBA" id="ARBA00004496"/>
    </source>
</evidence>
<comment type="subunit">
    <text evidence="4 15 17">Homodimer.</text>
</comment>
<dbReference type="CDD" id="cd18080">
    <property type="entry name" value="TrmD-like"/>
    <property type="match status" value="1"/>
</dbReference>
<evidence type="ECO:0000256" key="15">
    <source>
        <dbReference type="HAMAP-Rule" id="MF_00605"/>
    </source>
</evidence>
<comment type="caution">
    <text evidence="19">The sequence shown here is derived from an EMBL/GenBank/DDBJ whole genome shotgun (WGS) entry which is preliminary data.</text>
</comment>
<comment type="subcellular location">
    <subcellularLocation>
        <location evidence="2 15 17">Cytoplasm</location>
    </subcellularLocation>
</comment>
<evidence type="ECO:0000256" key="4">
    <source>
        <dbReference type="ARBA" id="ARBA00011738"/>
    </source>
</evidence>
<proteinExistence type="inferred from homology"/>
<dbReference type="Pfam" id="PF01746">
    <property type="entry name" value="tRNA_m1G_MT"/>
    <property type="match status" value="1"/>
</dbReference>
<keyword evidence="8 15" id="KW-0489">Methyltransferase</keyword>
<dbReference type="PIRSF" id="PIRSF000386">
    <property type="entry name" value="tRNA_mtase"/>
    <property type="match status" value="1"/>
</dbReference>
<feature type="domain" description="tRNA methyltransferase TRMD/TRM10-type" evidence="18">
    <location>
        <begin position="1"/>
        <end position="222"/>
    </location>
</feature>
<dbReference type="NCBIfam" id="NF000648">
    <property type="entry name" value="PRK00026.1"/>
    <property type="match status" value="1"/>
</dbReference>
<evidence type="ECO:0000256" key="10">
    <source>
        <dbReference type="ARBA" id="ARBA00022691"/>
    </source>
</evidence>
<comment type="function">
    <text evidence="1 15 17">Specifically methylates guanosine-37 in various tRNAs.</text>
</comment>
<evidence type="ECO:0000256" key="9">
    <source>
        <dbReference type="ARBA" id="ARBA00022679"/>
    </source>
</evidence>
<gene>
    <name evidence="15 19" type="primary">trmD</name>
    <name evidence="19" type="ORF">H2021_02995</name>
</gene>
<evidence type="ECO:0000256" key="5">
    <source>
        <dbReference type="ARBA" id="ARBA00012807"/>
    </source>
</evidence>
<dbReference type="AlphaFoldDB" id="A0A838YXS5"/>
<evidence type="ECO:0000256" key="3">
    <source>
        <dbReference type="ARBA" id="ARBA00007630"/>
    </source>
</evidence>
<keyword evidence="11 15" id="KW-0819">tRNA processing</keyword>
<dbReference type="NCBIfam" id="TIGR00088">
    <property type="entry name" value="trmD"/>
    <property type="match status" value="1"/>
</dbReference>
<accession>A0A838YXS5</accession>
<dbReference type="InterPro" id="IPR016009">
    <property type="entry name" value="tRNA_MeTrfase_TRMD/TRM10"/>
</dbReference>
<evidence type="ECO:0000256" key="13">
    <source>
        <dbReference type="ARBA" id="ARBA00033392"/>
    </source>
</evidence>
<dbReference type="Proteomes" id="UP000585327">
    <property type="component" value="Unassembled WGS sequence"/>
</dbReference>
<organism evidence="19 20">
    <name type="scientific">SAR86 cluster bacterium</name>
    <dbReference type="NCBI Taxonomy" id="2030880"/>
    <lineage>
        <taxon>Bacteria</taxon>
        <taxon>Pseudomonadati</taxon>
        <taxon>Pseudomonadota</taxon>
        <taxon>Gammaproteobacteria</taxon>
        <taxon>SAR86 cluster</taxon>
    </lineage>
</organism>
<keyword evidence="9 15" id="KW-0808">Transferase</keyword>
<evidence type="ECO:0000256" key="11">
    <source>
        <dbReference type="ARBA" id="ARBA00022694"/>
    </source>
</evidence>
<dbReference type="GO" id="GO:0002939">
    <property type="term" value="P:tRNA N1-guanine methylation"/>
    <property type="evidence" value="ECO:0007669"/>
    <property type="project" value="TreeGrafter"/>
</dbReference>
<feature type="binding site" evidence="15 16">
    <location>
        <position position="110"/>
    </location>
    <ligand>
        <name>S-adenosyl-L-methionine</name>
        <dbReference type="ChEBI" id="CHEBI:59789"/>
    </ligand>
</feature>
<protein>
    <recommendedName>
        <fullName evidence="6 15">tRNA (guanine-N(1)-)-methyltransferase</fullName>
        <ecNumber evidence="5 15">2.1.1.228</ecNumber>
    </recommendedName>
    <alternativeName>
        <fullName evidence="12 15">M1G-methyltransferase</fullName>
    </alternativeName>
    <alternativeName>
        <fullName evidence="13 15">tRNA [GM37] methyltransferase</fullName>
    </alternativeName>
</protein>
<name>A0A838YXS5_9GAMM</name>
<dbReference type="HAMAP" id="MF_00605">
    <property type="entry name" value="TrmD"/>
    <property type="match status" value="1"/>
</dbReference>
<dbReference type="GO" id="GO:0005829">
    <property type="term" value="C:cytosol"/>
    <property type="evidence" value="ECO:0007669"/>
    <property type="project" value="TreeGrafter"/>
</dbReference>
<evidence type="ECO:0000256" key="1">
    <source>
        <dbReference type="ARBA" id="ARBA00002634"/>
    </source>
</evidence>
<dbReference type="PANTHER" id="PTHR46417:SF1">
    <property type="entry name" value="TRNA (GUANINE-N(1)-)-METHYLTRANSFERASE"/>
    <property type="match status" value="1"/>
</dbReference>
<comment type="similarity">
    <text evidence="3 15 17">Belongs to the RNA methyltransferase TrmD family.</text>
</comment>
<dbReference type="InterPro" id="IPR002649">
    <property type="entry name" value="tRNA_m1G_MeTrfase_TrmD"/>
</dbReference>
<dbReference type="GO" id="GO:0052906">
    <property type="term" value="F:tRNA (guanine(37)-N1)-methyltransferase activity"/>
    <property type="evidence" value="ECO:0007669"/>
    <property type="project" value="UniProtKB-UniRule"/>
</dbReference>
<dbReference type="PANTHER" id="PTHR46417">
    <property type="entry name" value="TRNA (GUANINE-N(1)-)-METHYLTRANSFERASE"/>
    <property type="match status" value="1"/>
</dbReference>
<evidence type="ECO:0000256" key="14">
    <source>
        <dbReference type="ARBA" id="ARBA00047783"/>
    </source>
</evidence>
<dbReference type="Gene3D" id="3.40.1280.10">
    <property type="match status" value="1"/>
</dbReference>
<reference evidence="19 20" key="1">
    <citation type="submission" date="2020-06" db="EMBL/GenBank/DDBJ databases">
        <title>Dysbiosis in marine aquaculture revealed through microbiome analysis: reverse ecology for environmental sustainability.</title>
        <authorList>
            <person name="Haro-Moreno J.M."/>
            <person name="Coutinho F.H."/>
            <person name="Zaragoza-Solas A."/>
            <person name="Picazo A."/>
            <person name="Almagro-Moreno S."/>
            <person name="Lopez-Perez M."/>
        </authorList>
    </citation>
    <scope>NUCLEOTIDE SEQUENCE [LARGE SCALE GENOMIC DNA]</scope>
    <source>
        <strain evidence="19">MCMED-G42</strain>
    </source>
</reference>
<keyword evidence="10 15" id="KW-0949">S-adenosyl-L-methionine</keyword>
<evidence type="ECO:0000256" key="12">
    <source>
        <dbReference type="ARBA" id="ARBA00029736"/>
    </source>
</evidence>
<dbReference type="SUPFAM" id="SSF75217">
    <property type="entry name" value="alpha/beta knot"/>
    <property type="match status" value="1"/>
</dbReference>
<comment type="catalytic activity">
    <reaction evidence="14 15 17">
        <text>guanosine(37) in tRNA + S-adenosyl-L-methionine = N(1)-methylguanosine(37) in tRNA + S-adenosyl-L-homocysteine + H(+)</text>
        <dbReference type="Rhea" id="RHEA:36899"/>
        <dbReference type="Rhea" id="RHEA-COMP:10145"/>
        <dbReference type="Rhea" id="RHEA-COMP:10147"/>
        <dbReference type="ChEBI" id="CHEBI:15378"/>
        <dbReference type="ChEBI" id="CHEBI:57856"/>
        <dbReference type="ChEBI" id="CHEBI:59789"/>
        <dbReference type="ChEBI" id="CHEBI:73542"/>
        <dbReference type="ChEBI" id="CHEBI:74269"/>
        <dbReference type="EC" id="2.1.1.228"/>
    </reaction>
</comment>
<evidence type="ECO:0000256" key="6">
    <source>
        <dbReference type="ARBA" id="ARBA00014679"/>
    </source>
</evidence>
<sequence length="243" mass="27412">MNINILTIFPEIFEVLNAGLIGQSIQKENVFINCLDIRKNSNNKHNQIDAKPYGGGEGMLMMAEPLAKTIKEIDEDKRGVVINFSPQGKPLTQNLVESFSKNENMTLVCGRYEGIDQRFIDKYVDEEISLGDFVMSGGEIAALSFIDSIIRILPGTLGNPDSVSNDTFSNGMLKGYSYTRPEIFEDIKVPEVLLSGNHIKIKDWKEENSLIQTYLRRPELLNNVKLTNNQKKLLEELLTKDIL</sequence>
<dbReference type="EMBL" id="JACETM010000026">
    <property type="protein sequence ID" value="MBA4724165.1"/>
    <property type="molecule type" value="Genomic_DNA"/>
</dbReference>
<evidence type="ECO:0000313" key="20">
    <source>
        <dbReference type="Proteomes" id="UP000585327"/>
    </source>
</evidence>
<dbReference type="InterPro" id="IPR029028">
    <property type="entry name" value="Alpha/beta_knot_MTases"/>
</dbReference>
<keyword evidence="7 15" id="KW-0963">Cytoplasm</keyword>